<feature type="domain" description="DUF4352" evidence="4">
    <location>
        <begin position="136"/>
        <end position="223"/>
    </location>
</feature>
<dbReference type="Proteomes" id="UP000632289">
    <property type="component" value="Unassembled WGS sequence"/>
</dbReference>
<dbReference type="RefSeq" id="WP_191209773.1">
    <property type="nucleotide sequence ID" value="NZ_BAABKL010000026.1"/>
</dbReference>
<evidence type="ECO:0000259" key="4">
    <source>
        <dbReference type="Pfam" id="PF11611"/>
    </source>
</evidence>
<dbReference type="InterPro" id="IPR029050">
    <property type="entry name" value="Immunoprotect_excell_Ig-like"/>
</dbReference>
<dbReference type="AlphaFoldDB" id="A0A927F1H1"/>
<feature type="region of interest" description="Disordered" evidence="2">
    <location>
        <begin position="76"/>
        <end position="100"/>
    </location>
</feature>
<dbReference type="Pfam" id="PF11611">
    <property type="entry name" value="DUF4352"/>
    <property type="match status" value="1"/>
</dbReference>
<keyword evidence="1" id="KW-0732">Signal</keyword>
<reference evidence="5" key="1">
    <citation type="submission" date="2020-09" db="EMBL/GenBank/DDBJ databases">
        <title>Secondary metabolite and genome analysis of marine Streptomyces chumphonensis KK1-2T.</title>
        <authorList>
            <person name="Phongsopitanun W."/>
            <person name="Kanchanasin P."/>
            <person name="Pittayakhajonwut P."/>
            <person name="Suwanborirux K."/>
            <person name="Tanasupawat S."/>
        </authorList>
    </citation>
    <scope>NUCLEOTIDE SEQUENCE</scope>
    <source>
        <strain evidence="5">KK1-2</strain>
    </source>
</reference>
<dbReference type="EMBL" id="JACXYU010000005">
    <property type="protein sequence ID" value="MBD3932494.1"/>
    <property type="molecule type" value="Genomic_DNA"/>
</dbReference>
<comment type="caution">
    <text evidence="5">The sequence shown here is derived from an EMBL/GenBank/DDBJ whole genome shotgun (WGS) entry which is preliminary data.</text>
</comment>
<dbReference type="InterPro" id="IPR029051">
    <property type="entry name" value="DUF4352"/>
</dbReference>
<organism evidence="5 6">
    <name type="scientific">Streptomyces chumphonensis</name>
    <dbReference type="NCBI Taxonomy" id="1214925"/>
    <lineage>
        <taxon>Bacteria</taxon>
        <taxon>Bacillati</taxon>
        <taxon>Actinomycetota</taxon>
        <taxon>Actinomycetes</taxon>
        <taxon>Kitasatosporales</taxon>
        <taxon>Streptomycetaceae</taxon>
        <taxon>Streptomyces</taxon>
    </lineage>
</organism>
<sequence length="235" mass="24339">MLFGIIPLFFWLAAVLGIIALIMGVVGARRAKQRIATNGRMSVVGAVLGGLAIVLAIVGLVIVSNAFDDLERDLDDAVEPTPTASPSPGVEEPPPTEDATEEPIVEEALAFGDASSYPDGLEVAVSSPTPYTPSDTAAGHSPGNETVTVEVTVVNGTDERQDLGLVVVDAKDASGRTAEPVFDTGIEGLQGTLLPGDESVATYAFDLPPDAADELTIEVTPDFDHDSALWNGPTS</sequence>
<gene>
    <name evidence="5" type="ORF">IF129_13130</name>
</gene>
<protein>
    <submittedName>
        <fullName evidence="5">DUF4190 domain-containing protein</fullName>
    </submittedName>
</protein>
<feature type="transmembrane region" description="Helical" evidence="3">
    <location>
        <begin position="6"/>
        <end position="29"/>
    </location>
</feature>
<evidence type="ECO:0000313" key="6">
    <source>
        <dbReference type="Proteomes" id="UP000632289"/>
    </source>
</evidence>
<evidence type="ECO:0000256" key="3">
    <source>
        <dbReference type="SAM" id="Phobius"/>
    </source>
</evidence>
<evidence type="ECO:0000313" key="5">
    <source>
        <dbReference type="EMBL" id="MBD3932494.1"/>
    </source>
</evidence>
<accession>A0A927F1H1</accession>
<name>A0A927F1H1_9ACTN</name>
<keyword evidence="3" id="KW-0472">Membrane</keyword>
<keyword evidence="6" id="KW-1185">Reference proteome</keyword>
<evidence type="ECO:0000256" key="1">
    <source>
        <dbReference type="ARBA" id="ARBA00022729"/>
    </source>
</evidence>
<keyword evidence="3" id="KW-1133">Transmembrane helix</keyword>
<keyword evidence="3" id="KW-0812">Transmembrane</keyword>
<dbReference type="Gene3D" id="2.60.40.1240">
    <property type="match status" value="1"/>
</dbReference>
<proteinExistence type="predicted"/>
<feature type="transmembrane region" description="Helical" evidence="3">
    <location>
        <begin position="41"/>
        <end position="63"/>
    </location>
</feature>
<evidence type="ECO:0000256" key="2">
    <source>
        <dbReference type="SAM" id="MobiDB-lite"/>
    </source>
</evidence>